<dbReference type="Gene3D" id="3.40.50.10900">
    <property type="entry name" value="PAC-like subunit"/>
    <property type="match status" value="1"/>
</dbReference>
<dbReference type="SUPFAM" id="SSF159659">
    <property type="entry name" value="Cgl1923-like"/>
    <property type="match status" value="1"/>
</dbReference>
<keyword evidence="3" id="KW-1185">Reference proteome</keyword>
<evidence type="ECO:0000313" key="2">
    <source>
        <dbReference type="EMBL" id="KXB03742.1"/>
    </source>
</evidence>
<name>A0A133VBB3_9EURY</name>
<comment type="caution">
    <text evidence="2">The sequence shown here is derived from an EMBL/GenBank/DDBJ whole genome shotgun (WGS) entry which is preliminary data.</text>
</comment>
<keyword evidence="1" id="KW-0175">Coiled coil</keyword>
<dbReference type="Pfam" id="PF09754">
    <property type="entry name" value="PAC2"/>
    <property type="match status" value="1"/>
</dbReference>
<evidence type="ECO:0000256" key="1">
    <source>
        <dbReference type="SAM" id="Coils"/>
    </source>
</evidence>
<evidence type="ECO:0000313" key="3">
    <source>
        <dbReference type="Proteomes" id="UP000070565"/>
    </source>
</evidence>
<organism evidence="2 3">
    <name type="scientific">candidate division MSBL1 archaeon SCGC-AAA261F19</name>
    <dbReference type="NCBI Taxonomy" id="1698275"/>
    <lineage>
        <taxon>Archaea</taxon>
        <taxon>Methanobacteriati</taxon>
        <taxon>Methanobacteriota</taxon>
        <taxon>candidate division MSBL1</taxon>
    </lineage>
</organism>
<reference evidence="2 3" key="1">
    <citation type="journal article" date="2016" name="Sci. Rep.">
        <title>Metabolic traits of an uncultured archaeal lineage -MSBL1- from brine pools of the Red Sea.</title>
        <authorList>
            <person name="Mwirichia R."/>
            <person name="Alam I."/>
            <person name="Rashid M."/>
            <person name="Vinu M."/>
            <person name="Ba-Alawi W."/>
            <person name="Anthony Kamau A."/>
            <person name="Kamanda Ngugi D."/>
            <person name="Goker M."/>
            <person name="Klenk H.P."/>
            <person name="Bajic V."/>
            <person name="Stingl U."/>
        </authorList>
    </citation>
    <scope>NUCLEOTIDE SEQUENCE [LARGE SCALE GENOMIC DNA]</scope>
    <source>
        <strain evidence="2">SCGC-AAA261F19</strain>
    </source>
</reference>
<proteinExistence type="predicted"/>
<dbReference type="Proteomes" id="UP000070565">
    <property type="component" value="Unassembled WGS sequence"/>
</dbReference>
<dbReference type="EMBL" id="LHXZ01000004">
    <property type="protein sequence ID" value="KXB03742.1"/>
    <property type="molecule type" value="Genomic_DNA"/>
</dbReference>
<gene>
    <name evidence="2" type="ORF">AKJ45_00625</name>
</gene>
<protein>
    <recommendedName>
        <fullName evidence="4">Proteasome assembly chaperone family protein</fullName>
    </recommendedName>
</protein>
<accession>A0A133VBB3</accession>
<feature type="coiled-coil region" evidence="1">
    <location>
        <begin position="197"/>
        <end position="242"/>
    </location>
</feature>
<evidence type="ECO:0008006" key="4">
    <source>
        <dbReference type="Google" id="ProtNLM"/>
    </source>
</evidence>
<dbReference type="InterPro" id="IPR019151">
    <property type="entry name" value="Proteasome_assmbl_chaperone_2"/>
</dbReference>
<dbReference type="InterPro" id="IPR038389">
    <property type="entry name" value="PSMG2_sf"/>
</dbReference>
<dbReference type="AlphaFoldDB" id="A0A133VBB3"/>
<sequence length="248" mass="27530">MGDEIQVIEKKKPKKGATVVFAFPDVGLVGPIAGKYIVKGLEMKEIGYITSEKFPPITAVHKSRPTYLVRIFEKDNLVVVVSEIPVAPDLINALSNSLSTWLSDINASKAILLGGLPDRNRMEVEEPKVHGVPSNESMHKLLEEKGLHVIQEGFIAGINGVLLRDLARNEFPSIYLMGESYPNYPDPGSAASVLVSLNNLEGLNIDVEELREKEEEIKVAARDLMRKTQKAMEESAKDQEEEMPLMYM</sequence>
<dbReference type="PANTHER" id="PTHR35610:SF3">
    <property type="entry name" value="PROTEASOME ASSEMBLY CHAPERONE FAMILY PROTEIN"/>
    <property type="match status" value="1"/>
</dbReference>
<dbReference type="PANTHER" id="PTHR35610">
    <property type="entry name" value="3-ISOPROPYLMALATE DEHYDRATASE-RELATED"/>
    <property type="match status" value="1"/>
</dbReference>